<feature type="region of interest" description="Disordered" evidence="2">
    <location>
        <begin position="428"/>
        <end position="490"/>
    </location>
</feature>
<reference evidence="5" key="1">
    <citation type="submission" date="2025-08" db="UniProtKB">
        <authorList>
            <consortium name="RefSeq"/>
        </authorList>
    </citation>
    <scope>IDENTIFICATION</scope>
    <source>
        <tissue evidence="5">Total insect</tissue>
    </source>
</reference>
<comment type="similarity">
    <text evidence="1">Belongs to the helicase family.</text>
</comment>
<sequence>MTAWTTQQLDILAKLQDVLEGTRRDPFPRLVRVEGRSHTGKSTLIMEMAHRVKRHYGGKPETVLVVATTNAAAAAVGGATFHRAFALPLDPRFAKPEDLSQFDRDRLAQVRVLIIEEANMVSKALLDQADRRLRTAVGENGLPFGGRGVFAFGDHDSWGPMDSRPGTRPNESIWSAFGALVTLEQSHVPEVSFRHALQRLADDAITDKDTELYETRLLSKLPATERQLFDDAPRVCIGKDAVLTYNNRRKVLESSRRPESAVVHEVQPSVDPYTRVELWEGAKVVITANTRAGSFAGELGEVSVLHLTSTKRLTGVSVLLESGKVVELTADANGNYPLAPAYTALTLPKALGLHFARVVVELPIGGWGGVQYLYGAVSRAREWAGLAFEGGEVPRPKGKRQWRKPAAAANPVPFMHWEYYGFGYDDEFGEDYSEGDYDEEAEEEEGEEAEEEEEVEDEEEVEEEEDLVDEEDESSEEGDVGGQKVAEKEK</sequence>
<dbReference type="Gene3D" id="3.40.50.300">
    <property type="entry name" value="P-loop containing nucleotide triphosphate hydrolases"/>
    <property type="match status" value="1"/>
</dbReference>
<comment type="catalytic activity">
    <reaction evidence="1">
        <text>ATP + H2O = ADP + phosphate + H(+)</text>
        <dbReference type="Rhea" id="RHEA:13065"/>
        <dbReference type="ChEBI" id="CHEBI:15377"/>
        <dbReference type="ChEBI" id="CHEBI:15378"/>
        <dbReference type="ChEBI" id="CHEBI:30616"/>
        <dbReference type="ChEBI" id="CHEBI:43474"/>
        <dbReference type="ChEBI" id="CHEBI:456216"/>
        <dbReference type="EC" id="5.6.2.3"/>
    </reaction>
</comment>
<comment type="cofactor">
    <cofactor evidence="1">
        <name>Mg(2+)</name>
        <dbReference type="ChEBI" id="CHEBI:18420"/>
    </cofactor>
</comment>
<keyword evidence="1" id="KW-0378">Hydrolase</keyword>
<dbReference type="SUPFAM" id="SSF52540">
    <property type="entry name" value="P-loop containing nucleoside triphosphate hydrolases"/>
    <property type="match status" value="1"/>
</dbReference>
<dbReference type="PANTHER" id="PTHR47642">
    <property type="entry name" value="ATP-DEPENDENT DNA HELICASE"/>
    <property type="match status" value="1"/>
</dbReference>
<accession>A0A6P8ZTJ0</accession>
<evidence type="ECO:0000256" key="1">
    <source>
        <dbReference type="RuleBase" id="RU363044"/>
    </source>
</evidence>
<dbReference type="InParanoid" id="A0A6P8ZTJ0"/>
<proteinExistence type="inferred from homology"/>
<evidence type="ECO:0000256" key="2">
    <source>
        <dbReference type="SAM" id="MobiDB-lite"/>
    </source>
</evidence>
<name>A0A6P8ZTJ0_THRPL</name>
<dbReference type="GeneID" id="117649709"/>
<protein>
    <recommendedName>
        <fullName evidence="1">ATP-dependent DNA helicase</fullName>
        <ecNumber evidence="1">5.6.2.3</ecNumber>
    </recommendedName>
</protein>
<dbReference type="GO" id="GO:0043139">
    <property type="term" value="F:5'-3' DNA helicase activity"/>
    <property type="evidence" value="ECO:0007669"/>
    <property type="project" value="UniProtKB-EC"/>
</dbReference>
<evidence type="ECO:0000259" key="3">
    <source>
        <dbReference type="Pfam" id="PF05970"/>
    </source>
</evidence>
<dbReference type="KEGG" id="tpal:117649709"/>
<dbReference type="GO" id="GO:0006281">
    <property type="term" value="P:DNA repair"/>
    <property type="evidence" value="ECO:0007669"/>
    <property type="project" value="UniProtKB-KW"/>
</dbReference>
<keyword evidence="1" id="KW-0067">ATP-binding</keyword>
<gene>
    <name evidence="5" type="primary">LOC117649709</name>
</gene>
<organism evidence="5">
    <name type="scientific">Thrips palmi</name>
    <name type="common">Melon thrips</name>
    <dbReference type="NCBI Taxonomy" id="161013"/>
    <lineage>
        <taxon>Eukaryota</taxon>
        <taxon>Metazoa</taxon>
        <taxon>Ecdysozoa</taxon>
        <taxon>Arthropoda</taxon>
        <taxon>Hexapoda</taxon>
        <taxon>Insecta</taxon>
        <taxon>Pterygota</taxon>
        <taxon>Neoptera</taxon>
        <taxon>Paraneoptera</taxon>
        <taxon>Thysanoptera</taxon>
        <taxon>Terebrantia</taxon>
        <taxon>Thripoidea</taxon>
        <taxon>Thripidae</taxon>
        <taxon>Thrips</taxon>
    </lineage>
</organism>
<feature type="domain" description="DNA helicase Pif1-like DEAD-box helicase" evidence="3">
    <location>
        <begin position="29"/>
        <end position="161"/>
    </location>
</feature>
<keyword evidence="4" id="KW-1185">Reference proteome</keyword>
<keyword evidence="1" id="KW-0233">DNA recombination</keyword>
<keyword evidence="1" id="KW-0227">DNA damage</keyword>
<keyword evidence="1" id="KW-0347">Helicase</keyword>
<dbReference type="AlphaFoldDB" id="A0A6P8ZTJ0"/>
<dbReference type="GO" id="GO:0005524">
    <property type="term" value="F:ATP binding"/>
    <property type="evidence" value="ECO:0007669"/>
    <property type="project" value="UniProtKB-KW"/>
</dbReference>
<evidence type="ECO:0000313" key="5">
    <source>
        <dbReference type="RefSeq" id="XP_034248572.1"/>
    </source>
</evidence>
<dbReference type="InterPro" id="IPR051055">
    <property type="entry name" value="PIF1_helicase"/>
</dbReference>
<dbReference type="EC" id="5.6.2.3" evidence="1"/>
<evidence type="ECO:0000313" key="4">
    <source>
        <dbReference type="Proteomes" id="UP000515158"/>
    </source>
</evidence>
<dbReference type="Proteomes" id="UP000515158">
    <property type="component" value="Unplaced"/>
</dbReference>
<dbReference type="InterPro" id="IPR027417">
    <property type="entry name" value="P-loop_NTPase"/>
</dbReference>
<dbReference type="GO" id="GO:0000723">
    <property type="term" value="P:telomere maintenance"/>
    <property type="evidence" value="ECO:0007669"/>
    <property type="project" value="InterPro"/>
</dbReference>
<dbReference type="InterPro" id="IPR010285">
    <property type="entry name" value="DNA_helicase_pif1-like_DEAD"/>
</dbReference>
<feature type="compositionally biased region" description="Acidic residues" evidence="2">
    <location>
        <begin position="428"/>
        <end position="479"/>
    </location>
</feature>
<dbReference type="GO" id="GO:0016787">
    <property type="term" value="F:hydrolase activity"/>
    <property type="evidence" value="ECO:0007669"/>
    <property type="project" value="UniProtKB-KW"/>
</dbReference>
<dbReference type="PANTHER" id="PTHR47642:SF6">
    <property type="entry name" value="ATP-DEPENDENT DNA HELICASE"/>
    <property type="match status" value="1"/>
</dbReference>
<keyword evidence="1" id="KW-0234">DNA repair</keyword>
<dbReference type="RefSeq" id="XP_034248572.1">
    <property type="nucleotide sequence ID" value="XM_034392681.1"/>
</dbReference>
<dbReference type="GO" id="GO:0006310">
    <property type="term" value="P:DNA recombination"/>
    <property type="evidence" value="ECO:0007669"/>
    <property type="project" value="UniProtKB-KW"/>
</dbReference>
<dbReference type="Pfam" id="PF05970">
    <property type="entry name" value="PIF1"/>
    <property type="match status" value="1"/>
</dbReference>
<keyword evidence="1" id="KW-0547">Nucleotide-binding</keyword>